<evidence type="ECO:0000313" key="1">
    <source>
        <dbReference type="EMBL" id="GBH21669.1"/>
    </source>
</evidence>
<dbReference type="AlphaFoldDB" id="A0AAN4QCV4"/>
<proteinExistence type="predicted"/>
<dbReference type="Proteomes" id="UP000248291">
    <property type="component" value="Unassembled WGS sequence"/>
</dbReference>
<organism evidence="1 2">
    <name type="scientific">Pseudomonas syringae pv. actinidiae</name>
    <dbReference type="NCBI Taxonomy" id="103796"/>
    <lineage>
        <taxon>Bacteria</taxon>
        <taxon>Pseudomonadati</taxon>
        <taxon>Pseudomonadota</taxon>
        <taxon>Gammaproteobacteria</taxon>
        <taxon>Pseudomonadales</taxon>
        <taxon>Pseudomonadaceae</taxon>
        <taxon>Pseudomonas</taxon>
        <taxon>Pseudomonas syringae</taxon>
    </lineage>
</organism>
<dbReference type="Pfam" id="PF02586">
    <property type="entry name" value="SRAP"/>
    <property type="match status" value="1"/>
</dbReference>
<dbReference type="GO" id="GO:0106300">
    <property type="term" value="P:protein-DNA covalent cross-linking repair"/>
    <property type="evidence" value="ECO:0007669"/>
    <property type="project" value="InterPro"/>
</dbReference>
<dbReference type="EMBL" id="BGKA01000333">
    <property type="protein sequence ID" value="GBH21669.1"/>
    <property type="molecule type" value="Genomic_DNA"/>
</dbReference>
<evidence type="ECO:0000313" key="2">
    <source>
        <dbReference type="Proteomes" id="UP000248291"/>
    </source>
</evidence>
<dbReference type="InterPro" id="IPR003738">
    <property type="entry name" value="SRAP"/>
</dbReference>
<dbReference type="SUPFAM" id="SSF143081">
    <property type="entry name" value="BB1717-like"/>
    <property type="match status" value="1"/>
</dbReference>
<dbReference type="GO" id="GO:0003697">
    <property type="term" value="F:single-stranded DNA binding"/>
    <property type="evidence" value="ECO:0007669"/>
    <property type="project" value="InterPro"/>
</dbReference>
<dbReference type="Gene3D" id="3.90.1680.10">
    <property type="entry name" value="SOS response associated peptidase-like"/>
    <property type="match status" value="1"/>
</dbReference>
<protein>
    <submittedName>
        <fullName evidence="1">SOS response-associated peptidase YedK</fullName>
    </submittedName>
</protein>
<name>A0AAN4QCV4_PSESF</name>
<comment type="caution">
    <text evidence="1">The sequence shown here is derived from an EMBL/GenBank/DDBJ whole genome shotgun (WGS) entry which is preliminary data.</text>
</comment>
<sequence length="85" mass="9901">MEVLTGSFGLIPSWSKDSKFAKRIYNARSETVAEKPSYRHAWRQPSVILNTALLSQQRWPLGWVIPTWPQRCLAMRASKRWIARS</sequence>
<reference evidence="1 2" key="1">
    <citation type="submission" date="2018-04" db="EMBL/GenBank/DDBJ databases">
        <title>Draft genome sequence of Pseudomonas syringae pv. actinidiae biovar 3 strains isolated from kiwifruit in Kagawa prefecture.</title>
        <authorList>
            <person name="Tabuchi M."/>
            <person name="Saito M."/>
            <person name="Fujiwara S."/>
            <person name="Sasa N."/>
            <person name="Akimitsu K."/>
            <person name="Gomi K."/>
            <person name="Konishi-Sugita S."/>
            <person name="Hamano K."/>
            <person name="Kataoka I."/>
        </authorList>
    </citation>
    <scope>NUCLEOTIDE SEQUENCE [LARGE SCALE GENOMIC DNA]</scope>
    <source>
        <strain evidence="1 2">MAFF212211</strain>
    </source>
</reference>
<accession>A0AAN4QCV4</accession>
<dbReference type="InterPro" id="IPR036590">
    <property type="entry name" value="SRAP-like"/>
</dbReference>
<gene>
    <name evidence="1" type="ORF">KPSA3_07721</name>
</gene>